<name>A0ABX7SCH2_9BIFI</name>
<gene>
    <name evidence="2" type="ORF">BSD967_07135</name>
    <name evidence="3" type="ORF">BSD967_08035</name>
</gene>
<dbReference type="Proteomes" id="UP000663729">
    <property type="component" value="Chromosome"/>
</dbReference>
<dbReference type="EMBL" id="CP071732">
    <property type="protein sequence ID" value="QTB90281.1"/>
    <property type="molecule type" value="Genomic_DNA"/>
</dbReference>
<reference evidence="2 4" key="1">
    <citation type="submission" date="2021-03" db="EMBL/GenBank/DDBJ databases">
        <title>Genome sequencing of Bifidobacterium saguini DSMZ 23967.</title>
        <authorList>
            <person name="Kim J."/>
        </authorList>
    </citation>
    <scope>NUCLEOTIDE SEQUENCE [LARGE SCALE GENOMIC DNA]</scope>
    <source>
        <strain evidence="2 4">DSMZ 23967</strain>
    </source>
</reference>
<organism evidence="2 4">
    <name type="scientific">Bifidobacterium saguini</name>
    <dbReference type="NCBI Taxonomy" id="762210"/>
    <lineage>
        <taxon>Bacteria</taxon>
        <taxon>Bacillati</taxon>
        <taxon>Actinomycetota</taxon>
        <taxon>Actinomycetes</taxon>
        <taxon>Bifidobacteriales</taxon>
        <taxon>Bifidobacteriaceae</taxon>
        <taxon>Bifidobacterium</taxon>
    </lineage>
</organism>
<keyword evidence="1" id="KW-0812">Transmembrane</keyword>
<dbReference type="RefSeq" id="WP_207850566.1">
    <property type="nucleotide sequence ID" value="NZ_CP071732.1"/>
</dbReference>
<evidence type="ECO:0000313" key="3">
    <source>
        <dbReference type="EMBL" id="QTB90281.1"/>
    </source>
</evidence>
<proteinExistence type="predicted"/>
<evidence type="ECO:0000313" key="2">
    <source>
        <dbReference type="EMBL" id="QTB90130.1"/>
    </source>
</evidence>
<evidence type="ECO:0008006" key="5">
    <source>
        <dbReference type="Google" id="ProtNLM"/>
    </source>
</evidence>
<dbReference type="EMBL" id="CP071732">
    <property type="protein sequence ID" value="QTB90130.1"/>
    <property type="molecule type" value="Genomic_DNA"/>
</dbReference>
<feature type="transmembrane region" description="Helical" evidence="1">
    <location>
        <begin position="75"/>
        <end position="97"/>
    </location>
</feature>
<evidence type="ECO:0000313" key="4">
    <source>
        <dbReference type="Proteomes" id="UP000663729"/>
    </source>
</evidence>
<keyword evidence="4" id="KW-1185">Reference proteome</keyword>
<sequence>MEEIMGFGPPVVRWVLVVVRMRFWAPGSPPRDVGLGAVRCPVGLVARFGFRLAGRAGAWWFENWIVDASKKHASACFLLLISFGLQIFFCLVFVPIVL</sequence>
<keyword evidence="1" id="KW-0472">Membrane</keyword>
<keyword evidence="1" id="KW-1133">Transmembrane helix</keyword>
<evidence type="ECO:0000256" key="1">
    <source>
        <dbReference type="SAM" id="Phobius"/>
    </source>
</evidence>
<protein>
    <recommendedName>
        <fullName evidence="5">Transmembrane protein</fullName>
    </recommendedName>
</protein>
<accession>A0ABX7SCH2</accession>